<dbReference type="RefSeq" id="WP_054791985.1">
    <property type="nucleotide sequence ID" value="NZ_LT630003.1"/>
</dbReference>
<gene>
    <name evidence="9" type="ORF">SAMN02745906_4070</name>
</gene>
<evidence type="ECO:0000256" key="3">
    <source>
        <dbReference type="ARBA" id="ARBA00022723"/>
    </source>
</evidence>
<keyword evidence="7" id="KW-0411">Iron-sulfur</keyword>
<dbReference type="PROSITE" id="PS51379">
    <property type="entry name" value="4FE4S_FER_2"/>
    <property type="match status" value="2"/>
</dbReference>
<proteinExistence type="predicted"/>
<accession>A0ABY1CGU7</accession>
<dbReference type="SUPFAM" id="SSF54862">
    <property type="entry name" value="4Fe-4S ferredoxins"/>
    <property type="match status" value="1"/>
</dbReference>
<evidence type="ECO:0000256" key="7">
    <source>
        <dbReference type="ARBA" id="ARBA00023014"/>
    </source>
</evidence>
<dbReference type="PANTHER" id="PTHR43687:SF6">
    <property type="entry name" value="L-ASPARTATE SEMIALDEHYDE SULFURTRANSFERASE IRON-SULFUR SUBUNIT"/>
    <property type="match status" value="1"/>
</dbReference>
<dbReference type="InterPro" id="IPR017896">
    <property type="entry name" value="4Fe4S_Fe-S-bd"/>
</dbReference>
<feature type="domain" description="4Fe-4S ferredoxin-type" evidence="8">
    <location>
        <begin position="1"/>
        <end position="30"/>
    </location>
</feature>
<dbReference type="PANTHER" id="PTHR43687">
    <property type="entry name" value="ADENYLYLSULFATE REDUCTASE, BETA SUBUNIT"/>
    <property type="match status" value="1"/>
</dbReference>
<name>A0ABY1CGU7_9FIRM</name>
<evidence type="ECO:0000256" key="5">
    <source>
        <dbReference type="ARBA" id="ARBA00022982"/>
    </source>
</evidence>
<keyword evidence="1" id="KW-0813">Transport</keyword>
<reference evidence="9 10" key="1">
    <citation type="submission" date="2016-10" db="EMBL/GenBank/DDBJ databases">
        <authorList>
            <person name="Varghese N."/>
            <person name="Submissions S."/>
        </authorList>
    </citation>
    <scope>NUCLEOTIDE SEQUENCE [LARGE SCALE GENOMIC DNA]</scope>
    <source>
        <strain evidence="9 10">ATCC 19403</strain>
    </source>
</reference>
<dbReference type="InterPro" id="IPR017900">
    <property type="entry name" value="4Fe4S_Fe_S_CS"/>
</dbReference>
<keyword evidence="3" id="KW-0479">Metal-binding</keyword>
<sequence length="103" mass="11333">MSIEIRSEQCIGCGRCRSICPGSLIRLQQGKAEILRPERCWGCASCLKECPVQAIALYLGEDIGGLGGRFTIRRTGTQLHWMLTNPDGSTKTLTVDSRSANKY</sequence>
<evidence type="ECO:0000313" key="9">
    <source>
        <dbReference type="EMBL" id="SEU02334.1"/>
    </source>
</evidence>
<keyword evidence="6" id="KW-0408">Iron</keyword>
<keyword evidence="2" id="KW-0004">4Fe-4S</keyword>
<dbReference type="PROSITE" id="PS00198">
    <property type="entry name" value="4FE4S_FER_1"/>
    <property type="match status" value="1"/>
</dbReference>
<evidence type="ECO:0000259" key="8">
    <source>
        <dbReference type="PROSITE" id="PS51379"/>
    </source>
</evidence>
<keyword evidence="4" id="KW-0677">Repeat</keyword>
<dbReference type="InterPro" id="IPR050572">
    <property type="entry name" value="Fe-S_Ferredoxin"/>
</dbReference>
<evidence type="ECO:0000256" key="2">
    <source>
        <dbReference type="ARBA" id="ARBA00022485"/>
    </source>
</evidence>
<organism evidence="9 10">
    <name type="scientific">Lacrimispora sphenoides JCM 1415</name>
    <dbReference type="NCBI Taxonomy" id="1297793"/>
    <lineage>
        <taxon>Bacteria</taxon>
        <taxon>Bacillati</taxon>
        <taxon>Bacillota</taxon>
        <taxon>Clostridia</taxon>
        <taxon>Lachnospirales</taxon>
        <taxon>Lachnospiraceae</taxon>
        <taxon>Lacrimispora</taxon>
    </lineage>
</organism>
<evidence type="ECO:0000256" key="1">
    <source>
        <dbReference type="ARBA" id="ARBA00022448"/>
    </source>
</evidence>
<evidence type="ECO:0000256" key="4">
    <source>
        <dbReference type="ARBA" id="ARBA00022737"/>
    </source>
</evidence>
<dbReference type="Pfam" id="PF14697">
    <property type="entry name" value="Fer4_21"/>
    <property type="match status" value="1"/>
</dbReference>
<feature type="domain" description="4Fe-4S ferredoxin-type" evidence="8">
    <location>
        <begin position="31"/>
        <end position="60"/>
    </location>
</feature>
<protein>
    <submittedName>
        <fullName evidence="9">Adenylylsulfate reductase subunit B</fullName>
    </submittedName>
</protein>
<evidence type="ECO:0000256" key="6">
    <source>
        <dbReference type="ARBA" id="ARBA00023004"/>
    </source>
</evidence>
<evidence type="ECO:0000313" key="10">
    <source>
        <dbReference type="Proteomes" id="UP000198970"/>
    </source>
</evidence>
<dbReference type="Proteomes" id="UP000198970">
    <property type="component" value="Chromosome I"/>
</dbReference>
<keyword evidence="5" id="KW-0249">Electron transport</keyword>
<keyword evidence="10" id="KW-1185">Reference proteome</keyword>
<dbReference type="Gene3D" id="3.30.70.20">
    <property type="match status" value="1"/>
</dbReference>
<dbReference type="EMBL" id="LT630003">
    <property type="protein sequence ID" value="SEU02334.1"/>
    <property type="molecule type" value="Genomic_DNA"/>
</dbReference>